<feature type="signal peptide" evidence="3">
    <location>
        <begin position="1"/>
        <end position="26"/>
    </location>
</feature>
<evidence type="ECO:0000313" key="5">
    <source>
        <dbReference type="EMBL" id="PMD63323.1"/>
    </source>
</evidence>
<protein>
    <recommendedName>
        <fullName evidence="4">DUF7728 domain-containing protein</fullName>
    </recommendedName>
</protein>
<keyword evidence="2" id="KW-1133">Transmembrane helix</keyword>
<dbReference type="EMBL" id="KZ613782">
    <property type="protein sequence ID" value="PMD63323.1"/>
    <property type="molecule type" value="Genomic_DNA"/>
</dbReference>
<dbReference type="RefSeq" id="XP_024740227.1">
    <property type="nucleotide sequence ID" value="XM_024882751.1"/>
</dbReference>
<feature type="compositionally biased region" description="Basic residues" evidence="1">
    <location>
        <begin position="244"/>
        <end position="254"/>
    </location>
</feature>
<dbReference type="PANTHER" id="PTHR40622:SF1">
    <property type="match status" value="1"/>
</dbReference>
<gene>
    <name evidence="5" type="ORF">K444DRAFT_627046</name>
</gene>
<dbReference type="PANTHER" id="PTHR40622">
    <property type="match status" value="1"/>
</dbReference>
<keyword evidence="2" id="KW-0812">Transmembrane</keyword>
<dbReference type="GeneID" id="36590828"/>
<feature type="domain" description="DUF7728" evidence="4">
    <location>
        <begin position="44"/>
        <end position="191"/>
    </location>
</feature>
<evidence type="ECO:0000259" key="4">
    <source>
        <dbReference type="Pfam" id="PF24854"/>
    </source>
</evidence>
<evidence type="ECO:0000256" key="2">
    <source>
        <dbReference type="SAM" id="Phobius"/>
    </source>
</evidence>
<proteinExistence type="predicted"/>
<organism evidence="5 6">
    <name type="scientific">Hyaloscypha bicolor E</name>
    <dbReference type="NCBI Taxonomy" id="1095630"/>
    <lineage>
        <taxon>Eukaryota</taxon>
        <taxon>Fungi</taxon>
        <taxon>Dikarya</taxon>
        <taxon>Ascomycota</taxon>
        <taxon>Pezizomycotina</taxon>
        <taxon>Leotiomycetes</taxon>
        <taxon>Helotiales</taxon>
        <taxon>Hyaloscyphaceae</taxon>
        <taxon>Hyaloscypha</taxon>
        <taxon>Hyaloscypha bicolor</taxon>
    </lineage>
</organism>
<keyword evidence="3" id="KW-0732">Signal</keyword>
<dbReference type="AlphaFoldDB" id="A0A2J6TJX3"/>
<dbReference type="Proteomes" id="UP000235371">
    <property type="component" value="Unassembled WGS sequence"/>
</dbReference>
<accession>A0A2J6TJX3</accession>
<dbReference type="InterPro" id="IPR056145">
    <property type="entry name" value="DUF7728"/>
</dbReference>
<name>A0A2J6TJX3_9HELO</name>
<feature type="chain" id="PRO_5014445946" description="DUF7728 domain-containing protein" evidence="3">
    <location>
        <begin position="27"/>
        <end position="368"/>
    </location>
</feature>
<dbReference type="Pfam" id="PF24854">
    <property type="entry name" value="DUF7728"/>
    <property type="match status" value="1"/>
</dbReference>
<keyword evidence="2" id="KW-0472">Membrane</keyword>
<evidence type="ECO:0000313" key="6">
    <source>
        <dbReference type="Proteomes" id="UP000235371"/>
    </source>
</evidence>
<feature type="transmembrane region" description="Helical" evidence="2">
    <location>
        <begin position="281"/>
        <end position="314"/>
    </location>
</feature>
<dbReference type="OrthoDB" id="5409353at2759"/>
<sequence>MRFSQLGAVAALAVADAFLLPPEISAADTDIINTLPFEDAVAIDGRVMEINCPGCPVVNDIADKMHPTQVDSVLKLDFRLVHDELDRLYLNNLQIYPMDPSSANFMEPLTAPQMIKNDDNTWEYSSTPKLGYAISVERPVASQGQLDLISIHIEIIEVADVFLPSIPAVEIKLLETQGHKLMIGDAFIGEPKVARPKTDVQEECKTILCKWRAIVTDRLSKLKGCGSKKPAVPAIQSIPAHETHGHHDRPHTHGKHPEGPHRPFRHHRHRHGRITRFLKGIVMHVVIPVLIGVMVGITASLLGMVVGHIAIFVWRILFRRNTPRQQYTKVQQEEPAVEDVMDETKGFVEHQGPPPVYEEIVIVENASE</sequence>
<dbReference type="InParanoid" id="A0A2J6TJX3"/>
<evidence type="ECO:0000256" key="1">
    <source>
        <dbReference type="SAM" id="MobiDB-lite"/>
    </source>
</evidence>
<reference evidence="5 6" key="1">
    <citation type="submission" date="2016-04" db="EMBL/GenBank/DDBJ databases">
        <title>A degradative enzymes factory behind the ericoid mycorrhizal symbiosis.</title>
        <authorList>
            <consortium name="DOE Joint Genome Institute"/>
            <person name="Martino E."/>
            <person name="Morin E."/>
            <person name="Grelet G."/>
            <person name="Kuo A."/>
            <person name="Kohler A."/>
            <person name="Daghino S."/>
            <person name="Barry K."/>
            <person name="Choi C."/>
            <person name="Cichocki N."/>
            <person name="Clum A."/>
            <person name="Copeland A."/>
            <person name="Hainaut M."/>
            <person name="Haridas S."/>
            <person name="Labutti K."/>
            <person name="Lindquist E."/>
            <person name="Lipzen A."/>
            <person name="Khouja H.-R."/>
            <person name="Murat C."/>
            <person name="Ohm R."/>
            <person name="Olson A."/>
            <person name="Spatafora J."/>
            <person name="Veneault-Fourrey C."/>
            <person name="Henrissat B."/>
            <person name="Grigoriev I."/>
            <person name="Martin F."/>
            <person name="Perotto S."/>
        </authorList>
    </citation>
    <scope>NUCLEOTIDE SEQUENCE [LARGE SCALE GENOMIC DNA]</scope>
    <source>
        <strain evidence="5 6">E</strain>
    </source>
</reference>
<feature type="region of interest" description="Disordered" evidence="1">
    <location>
        <begin position="241"/>
        <end position="267"/>
    </location>
</feature>
<evidence type="ECO:0000256" key="3">
    <source>
        <dbReference type="SAM" id="SignalP"/>
    </source>
</evidence>
<keyword evidence="6" id="KW-1185">Reference proteome</keyword>